<evidence type="ECO:0000256" key="3">
    <source>
        <dbReference type="ARBA" id="ARBA00022723"/>
    </source>
</evidence>
<keyword evidence="4" id="KW-0732">Signal</keyword>
<dbReference type="AlphaFoldDB" id="A0A7M1UQ78"/>
<dbReference type="GO" id="GO:0030001">
    <property type="term" value="P:metal ion transport"/>
    <property type="evidence" value="ECO:0007669"/>
    <property type="project" value="InterPro"/>
</dbReference>
<keyword evidence="2" id="KW-0813">Transport</keyword>
<dbReference type="PANTHER" id="PTHR42953:SF1">
    <property type="entry name" value="METAL-BINDING PROTEIN HI_0362-RELATED"/>
    <property type="match status" value="1"/>
</dbReference>
<dbReference type="GeneID" id="59455022"/>
<dbReference type="Proteomes" id="UP000593766">
    <property type="component" value="Chromosome"/>
</dbReference>
<organism evidence="6 7">
    <name type="scientific">Thermosphaera chiliense</name>
    <dbReference type="NCBI Taxonomy" id="3402707"/>
    <lineage>
        <taxon>Archaea</taxon>
        <taxon>Thermoproteota</taxon>
        <taxon>Thermoprotei</taxon>
        <taxon>Desulfurococcales</taxon>
        <taxon>Desulfurococcaceae</taxon>
        <taxon>Thermosphaera</taxon>
    </lineage>
</organism>
<evidence type="ECO:0000256" key="1">
    <source>
        <dbReference type="ARBA" id="ARBA00004196"/>
    </source>
</evidence>
<name>A0A7M1UQ78_9CREN</name>
<dbReference type="Pfam" id="PF01297">
    <property type="entry name" value="ZnuA"/>
    <property type="match status" value="1"/>
</dbReference>
<keyword evidence="5" id="KW-0812">Transmembrane</keyword>
<evidence type="ECO:0000256" key="4">
    <source>
        <dbReference type="ARBA" id="ARBA00022729"/>
    </source>
</evidence>
<dbReference type="RefSeq" id="WP_193436037.1">
    <property type="nucleotide sequence ID" value="NZ_CP063144.1"/>
</dbReference>
<keyword evidence="5" id="KW-0472">Membrane</keyword>
<sequence>MRKALIVFLIIGLIWLPSYHGEDQGLTIVATFSSLVPDISLITCPGDTVKGLIPAGVDPHEYMLTPDDVNYLKKADVIVSTAHTHAELQIKELVNAGELDGRLVEVSSISGIRLLKNPNTGQPNYHAVLYDPLNYLFFTYNLTMLFSELNPSMRDCYMSKYVALYENVLNTILVHRGKYDTIAVADAPLSQYAVEWLGIKVVKLVKAEHDAEASSMDLLEVEKLMRERLIGLVIVTYPPTKTSEYLEEQASLHGVPILKVESPLTNNSFLSRLSKLVSQNLTPLETRATCEKGNDWSNAAVLALSGITGAIGLAAGVLIKSRVRVRER</sequence>
<protein>
    <submittedName>
        <fullName evidence="6">Zinc ABC transporter substrate-binding protein</fullName>
    </submittedName>
</protein>
<dbReference type="InterPro" id="IPR050492">
    <property type="entry name" value="Bact_metal-bind_prot9"/>
</dbReference>
<feature type="transmembrane region" description="Helical" evidence="5">
    <location>
        <begin position="296"/>
        <end position="319"/>
    </location>
</feature>
<gene>
    <name evidence="6" type="ORF">IMZ38_06350</name>
</gene>
<dbReference type="GO" id="GO:0046872">
    <property type="term" value="F:metal ion binding"/>
    <property type="evidence" value="ECO:0007669"/>
    <property type="project" value="UniProtKB-KW"/>
</dbReference>
<evidence type="ECO:0000256" key="2">
    <source>
        <dbReference type="ARBA" id="ARBA00022448"/>
    </source>
</evidence>
<dbReference type="OrthoDB" id="50488at2157"/>
<dbReference type="Gene3D" id="3.40.50.1980">
    <property type="entry name" value="Nitrogenase molybdenum iron protein domain"/>
    <property type="match status" value="1"/>
</dbReference>
<keyword evidence="3" id="KW-0479">Metal-binding</keyword>
<evidence type="ECO:0000256" key="5">
    <source>
        <dbReference type="SAM" id="Phobius"/>
    </source>
</evidence>
<evidence type="ECO:0000313" key="7">
    <source>
        <dbReference type="Proteomes" id="UP000593766"/>
    </source>
</evidence>
<proteinExistence type="predicted"/>
<dbReference type="PANTHER" id="PTHR42953">
    <property type="entry name" value="HIGH-AFFINITY ZINC UPTAKE SYSTEM PROTEIN ZNUA-RELATED"/>
    <property type="match status" value="1"/>
</dbReference>
<dbReference type="KEGG" id="tcs:IMZ38_06350"/>
<reference evidence="6 7" key="1">
    <citation type="submission" date="2020-10" db="EMBL/GenBank/DDBJ databases">
        <title>Complete genome sequence of Thermosphaera aggregans strain 3507.</title>
        <authorList>
            <person name="Zayulina K.S."/>
            <person name="Elcheninov A.G."/>
            <person name="Toshchakov S.V."/>
            <person name="Kublanov I.V."/>
            <person name="Kochetkova T.V."/>
        </authorList>
    </citation>
    <scope>NUCLEOTIDE SEQUENCE [LARGE SCALE GENOMIC DNA]</scope>
    <source>
        <strain evidence="6 7">3507</strain>
    </source>
</reference>
<dbReference type="SUPFAM" id="SSF53807">
    <property type="entry name" value="Helical backbone' metal receptor"/>
    <property type="match status" value="1"/>
</dbReference>
<keyword evidence="7" id="KW-1185">Reference proteome</keyword>
<accession>A0A7M1UQ78</accession>
<dbReference type="EMBL" id="CP063144">
    <property type="protein sequence ID" value="QOR94236.1"/>
    <property type="molecule type" value="Genomic_DNA"/>
</dbReference>
<comment type="subcellular location">
    <subcellularLocation>
        <location evidence="1">Cell envelope</location>
    </subcellularLocation>
</comment>
<dbReference type="InterPro" id="IPR006127">
    <property type="entry name" value="ZnuA-like"/>
</dbReference>
<evidence type="ECO:0000313" key="6">
    <source>
        <dbReference type="EMBL" id="QOR94236.1"/>
    </source>
</evidence>
<keyword evidence="5" id="KW-1133">Transmembrane helix</keyword>